<organism evidence="1 2">
    <name type="scientific">Malus baccata</name>
    <name type="common">Siberian crab apple</name>
    <name type="synonym">Pyrus baccata</name>
    <dbReference type="NCBI Taxonomy" id="106549"/>
    <lineage>
        <taxon>Eukaryota</taxon>
        <taxon>Viridiplantae</taxon>
        <taxon>Streptophyta</taxon>
        <taxon>Embryophyta</taxon>
        <taxon>Tracheophyta</taxon>
        <taxon>Spermatophyta</taxon>
        <taxon>Magnoliopsida</taxon>
        <taxon>eudicotyledons</taxon>
        <taxon>Gunneridae</taxon>
        <taxon>Pentapetalae</taxon>
        <taxon>rosids</taxon>
        <taxon>fabids</taxon>
        <taxon>Rosales</taxon>
        <taxon>Rosaceae</taxon>
        <taxon>Amygdaloideae</taxon>
        <taxon>Maleae</taxon>
        <taxon>Malus</taxon>
    </lineage>
</organism>
<protein>
    <submittedName>
        <fullName evidence="1">Uncharacterized protein</fullName>
    </submittedName>
</protein>
<dbReference type="EMBL" id="VIEB01000032">
    <property type="protein sequence ID" value="TQE11221.1"/>
    <property type="molecule type" value="Genomic_DNA"/>
</dbReference>
<evidence type="ECO:0000313" key="1">
    <source>
        <dbReference type="EMBL" id="TQE11221.1"/>
    </source>
</evidence>
<proteinExistence type="predicted"/>
<keyword evidence="2" id="KW-1185">Reference proteome</keyword>
<dbReference type="Proteomes" id="UP000315295">
    <property type="component" value="Unassembled WGS sequence"/>
</dbReference>
<gene>
    <name evidence="1" type="ORF">C1H46_003227</name>
</gene>
<reference evidence="1 2" key="1">
    <citation type="journal article" date="2019" name="G3 (Bethesda)">
        <title>Sequencing of a Wild Apple (Malus baccata) Genome Unravels the Differences Between Cultivated and Wild Apple Species Regarding Disease Resistance and Cold Tolerance.</title>
        <authorList>
            <person name="Chen X."/>
        </authorList>
    </citation>
    <scope>NUCLEOTIDE SEQUENCE [LARGE SCALE GENOMIC DNA]</scope>
    <source>
        <strain evidence="2">cv. Shandingzi</strain>
        <tissue evidence="1">Leaves</tissue>
    </source>
</reference>
<evidence type="ECO:0000313" key="2">
    <source>
        <dbReference type="Proteomes" id="UP000315295"/>
    </source>
</evidence>
<sequence>MADISPTNSSLLRQPHLHSLVQPIFRPPQQVRDHGYNVNSAAIVCKIQAIDFSNRGALLFSNDDVDPLWDTVLDNGRRPRRRTTSYSCCRGEGLEVGRWRKEGLVVGVAC</sequence>
<comment type="caution">
    <text evidence="1">The sequence shown here is derived from an EMBL/GenBank/DDBJ whole genome shotgun (WGS) entry which is preliminary data.</text>
</comment>
<dbReference type="AlphaFoldDB" id="A0A540NJL1"/>
<name>A0A540NJL1_MALBA</name>
<accession>A0A540NJL1</accession>